<dbReference type="AlphaFoldDB" id="A0A0P1A7M8"/>
<sequence length="66" mass="7497">MSCNLGLASAKAMLTWLHNVDLDTTEQFTSFHVVARLPYLPRTIKVCSLVEGRDNLWIMLMCLKLS</sequence>
<evidence type="ECO:0000313" key="2">
    <source>
        <dbReference type="Proteomes" id="UP000054928"/>
    </source>
</evidence>
<reference evidence="2" key="1">
    <citation type="submission" date="2014-09" db="EMBL/GenBank/DDBJ databases">
        <authorList>
            <person name="Sharma Rahul"/>
            <person name="Thines Marco"/>
        </authorList>
    </citation>
    <scope>NUCLEOTIDE SEQUENCE [LARGE SCALE GENOMIC DNA]</scope>
</reference>
<protein>
    <submittedName>
        <fullName evidence="1">Uncharacterized protein</fullName>
    </submittedName>
</protein>
<dbReference type="EMBL" id="CCYD01000207">
    <property type="protein sequence ID" value="CEG36482.1"/>
    <property type="molecule type" value="Genomic_DNA"/>
</dbReference>
<accession>A0A0P1A7M8</accession>
<dbReference type="Proteomes" id="UP000054928">
    <property type="component" value="Unassembled WGS sequence"/>
</dbReference>
<keyword evidence="2" id="KW-1185">Reference proteome</keyword>
<name>A0A0P1A7M8_PLAHL</name>
<evidence type="ECO:0000313" key="1">
    <source>
        <dbReference type="EMBL" id="CEG36482.1"/>
    </source>
</evidence>
<organism evidence="1 2">
    <name type="scientific">Plasmopara halstedii</name>
    <name type="common">Downy mildew of sunflower</name>
    <dbReference type="NCBI Taxonomy" id="4781"/>
    <lineage>
        <taxon>Eukaryota</taxon>
        <taxon>Sar</taxon>
        <taxon>Stramenopiles</taxon>
        <taxon>Oomycota</taxon>
        <taxon>Peronosporomycetes</taxon>
        <taxon>Peronosporales</taxon>
        <taxon>Peronosporaceae</taxon>
        <taxon>Plasmopara</taxon>
    </lineage>
</organism>
<dbReference type="GeneID" id="59052785"/>
<dbReference type="RefSeq" id="XP_036263001.1">
    <property type="nucleotide sequence ID" value="XM_036407273.1"/>
</dbReference>
<proteinExistence type="predicted"/>